<dbReference type="EMBL" id="NFIE01000012">
    <property type="protein sequence ID" value="OUN88517.1"/>
    <property type="molecule type" value="Genomic_DNA"/>
</dbReference>
<evidence type="ECO:0000256" key="2">
    <source>
        <dbReference type="ARBA" id="ARBA00005135"/>
    </source>
</evidence>
<proteinExistence type="inferred from homology"/>
<protein>
    <recommendedName>
        <fullName evidence="4">phosphoserine phosphatase</fullName>
        <ecNumber evidence="4">3.1.3.3</ecNumber>
    </recommendedName>
</protein>
<dbReference type="SUPFAM" id="SSF56784">
    <property type="entry name" value="HAD-like"/>
    <property type="match status" value="1"/>
</dbReference>
<evidence type="ECO:0000313" key="12">
    <source>
        <dbReference type="EMBL" id="OUN88517.1"/>
    </source>
</evidence>
<comment type="catalytic activity">
    <reaction evidence="11">
        <text>O-phospho-D-serine + H2O = D-serine + phosphate</text>
        <dbReference type="Rhea" id="RHEA:24873"/>
        <dbReference type="ChEBI" id="CHEBI:15377"/>
        <dbReference type="ChEBI" id="CHEBI:35247"/>
        <dbReference type="ChEBI" id="CHEBI:43474"/>
        <dbReference type="ChEBI" id="CHEBI:58680"/>
        <dbReference type="EC" id="3.1.3.3"/>
    </reaction>
</comment>
<comment type="cofactor">
    <cofactor evidence="1">
        <name>Mg(2+)</name>
        <dbReference type="ChEBI" id="CHEBI:18420"/>
    </cofactor>
</comment>
<dbReference type="Gene3D" id="3.40.50.1000">
    <property type="entry name" value="HAD superfamily/HAD-like"/>
    <property type="match status" value="1"/>
</dbReference>
<keyword evidence="13" id="KW-1185">Reference proteome</keyword>
<dbReference type="GO" id="GO:0005737">
    <property type="term" value="C:cytoplasm"/>
    <property type="evidence" value="ECO:0007669"/>
    <property type="project" value="TreeGrafter"/>
</dbReference>
<dbReference type="Proteomes" id="UP000195781">
    <property type="component" value="Unassembled WGS sequence"/>
</dbReference>
<reference evidence="13" key="1">
    <citation type="submission" date="2017-04" db="EMBL/GenBank/DDBJ databases">
        <title>Function of individual gut microbiota members based on whole genome sequencing of pure cultures obtained from chicken caecum.</title>
        <authorList>
            <person name="Medvecky M."/>
            <person name="Cejkova D."/>
            <person name="Polansky O."/>
            <person name="Karasova D."/>
            <person name="Kubasova T."/>
            <person name="Cizek A."/>
            <person name="Rychlik I."/>
        </authorList>
    </citation>
    <scope>NUCLEOTIDE SEQUENCE [LARGE SCALE GENOMIC DNA]</scope>
    <source>
        <strain evidence="13">An5</strain>
    </source>
</reference>
<evidence type="ECO:0000256" key="4">
    <source>
        <dbReference type="ARBA" id="ARBA00012640"/>
    </source>
</evidence>
<dbReference type="PANTHER" id="PTHR43344:SF2">
    <property type="entry name" value="PHOSPHOSERINE PHOSPHATASE"/>
    <property type="match status" value="1"/>
</dbReference>
<comment type="catalytic activity">
    <reaction evidence="10">
        <text>O-phospho-L-serine + H2O = L-serine + phosphate</text>
        <dbReference type="Rhea" id="RHEA:21208"/>
        <dbReference type="ChEBI" id="CHEBI:15377"/>
        <dbReference type="ChEBI" id="CHEBI:33384"/>
        <dbReference type="ChEBI" id="CHEBI:43474"/>
        <dbReference type="ChEBI" id="CHEBI:57524"/>
        <dbReference type="EC" id="3.1.3.3"/>
    </reaction>
</comment>
<dbReference type="PANTHER" id="PTHR43344">
    <property type="entry name" value="PHOSPHOSERINE PHOSPHATASE"/>
    <property type="match status" value="1"/>
</dbReference>
<evidence type="ECO:0000256" key="1">
    <source>
        <dbReference type="ARBA" id="ARBA00001946"/>
    </source>
</evidence>
<keyword evidence="7" id="KW-0378">Hydrolase</keyword>
<evidence type="ECO:0000313" key="13">
    <source>
        <dbReference type="Proteomes" id="UP000195781"/>
    </source>
</evidence>
<evidence type="ECO:0000256" key="6">
    <source>
        <dbReference type="ARBA" id="ARBA00022723"/>
    </source>
</evidence>
<sequence length="208" mass="21841">MKRIVFFDIDGTLTRGVTSGAYLAGLLGHGRAMEEAEAAYARGEIDNDEVCRIDAAGYAGRSRDELFCLLEDMPLVEGVRRAVEAVHAAGAEAHIASLAWGVVGEFLCAQYGFDGYVGSELEVADGVCTGGVARALESEGKCVYARELCAARGIDPSACIAVGDSRSDIPLFELVGTSVAFNASEEAERAATHVYRGDDIAEAIAAVL</sequence>
<evidence type="ECO:0000256" key="7">
    <source>
        <dbReference type="ARBA" id="ARBA00022801"/>
    </source>
</evidence>
<dbReference type="OrthoDB" id="25607at2"/>
<dbReference type="Pfam" id="PF12710">
    <property type="entry name" value="HAD"/>
    <property type="match status" value="1"/>
</dbReference>
<keyword evidence="5" id="KW-0028">Amino-acid biosynthesis</keyword>
<gene>
    <name evidence="12" type="ORF">B5G02_06285</name>
</gene>
<comment type="similarity">
    <text evidence="3">Belongs to the HAD-like hydrolase superfamily. SerB family.</text>
</comment>
<comment type="pathway">
    <text evidence="2">Amino-acid biosynthesis; L-serine biosynthesis; L-serine from 3-phospho-D-glycerate: step 3/3.</text>
</comment>
<dbReference type="InterPro" id="IPR036412">
    <property type="entry name" value="HAD-like_sf"/>
</dbReference>
<evidence type="ECO:0000256" key="9">
    <source>
        <dbReference type="ARBA" id="ARBA00023299"/>
    </source>
</evidence>
<evidence type="ECO:0000256" key="8">
    <source>
        <dbReference type="ARBA" id="ARBA00022842"/>
    </source>
</evidence>
<name>A0A1Y3XZ52_9ACTN</name>
<evidence type="ECO:0000256" key="10">
    <source>
        <dbReference type="ARBA" id="ARBA00048138"/>
    </source>
</evidence>
<keyword evidence="9" id="KW-0718">Serine biosynthesis</keyword>
<dbReference type="AlphaFoldDB" id="A0A1Y3XZ52"/>
<evidence type="ECO:0000256" key="11">
    <source>
        <dbReference type="ARBA" id="ARBA00048523"/>
    </source>
</evidence>
<dbReference type="InterPro" id="IPR023214">
    <property type="entry name" value="HAD_sf"/>
</dbReference>
<keyword evidence="6" id="KW-0479">Metal-binding</keyword>
<accession>A0A1Y3XZ52</accession>
<dbReference type="NCBIfam" id="TIGR01488">
    <property type="entry name" value="HAD-SF-IB"/>
    <property type="match status" value="1"/>
</dbReference>
<organism evidence="12 13">
    <name type="scientific">[Collinsella] massiliensis</name>
    <dbReference type="NCBI Taxonomy" id="1232426"/>
    <lineage>
        <taxon>Bacteria</taxon>
        <taxon>Bacillati</taxon>
        <taxon>Actinomycetota</taxon>
        <taxon>Coriobacteriia</taxon>
        <taxon>Coriobacteriales</taxon>
        <taxon>Coriobacteriaceae</taxon>
        <taxon>Enorma</taxon>
    </lineage>
</organism>
<dbReference type="InterPro" id="IPR050582">
    <property type="entry name" value="HAD-like_SerB"/>
</dbReference>
<dbReference type="RefSeq" id="WP_094335612.1">
    <property type="nucleotide sequence ID" value="NZ_NFIE01000012.1"/>
</dbReference>
<comment type="caution">
    <text evidence="12">The sequence shown here is derived from an EMBL/GenBank/DDBJ whole genome shotgun (WGS) entry which is preliminary data.</text>
</comment>
<evidence type="ECO:0000256" key="3">
    <source>
        <dbReference type="ARBA" id="ARBA00009184"/>
    </source>
</evidence>
<evidence type="ECO:0000256" key="5">
    <source>
        <dbReference type="ARBA" id="ARBA00022605"/>
    </source>
</evidence>
<dbReference type="GO" id="GO:0036424">
    <property type="term" value="F:L-phosphoserine phosphatase activity"/>
    <property type="evidence" value="ECO:0007669"/>
    <property type="project" value="TreeGrafter"/>
</dbReference>
<dbReference type="EC" id="3.1.3.3" evidence="4"/>
<dbReference type="GO" id="GO:0006564">
    <property type="term" value="P:L-serine biosynthetic process"/>
    <property type="evidence" value="ECO:0007669"/>
    <property type="project" value="UniProtKB-KW"/>
</dbReference>
<dbReference type="GO" id="GO:0000287">
    <property type="term" value="F:magnesium ion binding"/>
    <property type="evidence" value="ECO:0007669"/>
    <property type="project" value="TreeGrafter"/>
</dbReference>
<keyword evidence="8" id="KW-0460">Magnesium</keyword>